<proteinExistence type="predicted"/>
<dbReference type="AlphaFoldDB" id="A0A8X6RRC9"/>
<comment type="caution">
    <text evidence="1">The sequence shown here is derived from an EMBL/GenBank/DDBJ whole genome shotgun (WGS) entry which is preliminary data.</text>
</comment>
<name>A0A8X6RRC9_TRICX</name>
<organism evidence="1 2">
    <name type="scientific">Trichonephila clavipes</name>
    <name type="common">Golden silk orbweaver</name>
    <name type="synonym">Nephila clavipes</name>
    <dbReference type="NCBI Taxonomy" id="2585209"/>
    <lineage>
        <taxon>Eukaryota</taxon>
        <taxon>Metazoa</taxon>
        <taxon>Ecdysozoa</taxon>
        <taxon>Arthropoda</taxon>
        <taxon>Chelicerata</taxon>
        <taxon>Arachnida</taxon>
        <taxon>Araneae</taxon>
        <taxon>Araneomorphae</taxon>
        <taxon>Entelegynae</taxon>
        <taxon>Araneoidea</taxon>
        <taxon>Nephilidae</taxon>
        <taxon>Trichonephila</taxon>
    </lineage>
</organism>
<dbReference type="EMBL" id="BMAU01021198">
    <property type="protein sequence ID" value="GFX97434.1"/>
    <property type="molecule type" value="Genomic_DNA"/>
</dbReference>
<gene>
    <name evidence="1" type="ORF">TNCV_2839941</name>
</gene>
<reference evidence="1" key="1">
    <citation type="submission" date="2020-08" db="EMBL/GenBank/DDBJ databases">
        <title>Multicomponent nature underlies the extraordinary mechanical properties of spider dragline silk.</title>
        <authorList>
            <person name="Kono N."/>
            <person name="Nakamura H."/>
            <person name="Mori M."/>
            <person name="Yoshida Y."/>
            <person name="Ohtoshi R."/>
            <person name="Malay A.D."/>
            <person name="Moran D.A.P."/>
            <person name="Tomita M."/>
            <person name="Numata K."/>
            <person name="Arakawa K."/>
        </authorList>
    </citation>
    <scope>NUCLEOTIDE SEQUENCE</scope>
</reference>
<keyword evidence="2" id="KW-1185">Reference proteome</keyword>
<dbReference type="Proteomes" id="UP000887159">
    <property type="component" value="Unassembled WGS sequence"/>
</dbReference>
<accession>A0A8X6RRC9</accession>
<evidence type="ECO:0000313" key="2">
    <source>
        <dbReference type="Proteomes" id="UP000887159"/>
    </source>
</evidence>
<protein>
    <submittedName>
        <fullName evidence="1">Uncharacterized protein</fullName>
    </submittedName>
</protein>
<evidence type="ECO:0000313" key="1">
    <source>
        <dbReference type="EMBL" id="GFX97434.1"/>
    </source>
</evidence>
<sequence>MAADNVSLNCAFPETTIRYPRSPGDGCVQVSPGKKSSEDLVCGDNLPRHPLTRRAHLIAGVTNELNIGVFEVEEDQPLIRNIQFIVLSLTVRAINIMALNWKLARKYEVEQYGSALNRD</sequence>